<evidence type="ECO:0000313" key="2">
    <source>
        <dbReference type="Proteomes" id="UP001056429"/>
    </source>
</evidence>
<accession>A0A9J6NVX7</accession>
<dbReference type="EMBL" id="JAGSOJ010000001">
    <property type="protein sequence ID" value="MCM1988419.1"/>
    <property type="molecule type" value="Genomic_DNA"/>
</dbReference>
<dbReference type="SUPFAM" id="SSF103642">
    <property type="entry name" value="Sec-C motif"/>
    <property type="match status" value="1"/>
</dbReference>
<reference evidence="1" key="2">
    <citation type="submission" date="2021-04" db="EMBL/GenBank/DDBJ databases">
        <authorList>
            <person name="Dong X."/>
        </authorList>
    </citation>
    <scope>NUCLEOTIDE SEQUENCE</scope>
    <source>
        <strain evidence="1">ZWT</strain>
    </source>
</reference>
<dbReference type="InterPro" id="IPR004027">
    <property type="entry name" value="SEC_C_motif"/>
</dbReference>
<name>A0A9J6NVX7_9CLOT</name>
<dbReference type="Proteomes" id="UP001056429">
    <property type="component" value="Unassembled WGS sequence"/>
</dbReference>
<gene>
    <name evidence="1" type="ORF">KDK92_01600</name>
</gene>
<proteinExistence type="predicted"/>
<dbReference type="Gene3D" id="3.10.450.50">
    <property type="match status" value="1"/>
</dbReference>
<dbReference type="RefSeq" id="WP_250857288.1">
    <property type="nucleotide sequence ID" value="NZ_JAGSOJ010000001.1"/>
</dbReference>
<dbReference type="AlphaFoldDB" id="A0A9J6NVX7"/>
<reference evidence="1" key="1">
    <citation type="journal article" date="2021" name="mSystems">
        <title>Bacteria and Archaea Synergistically Convert Glycine Betaine to Biogenic Methane in the Formosa Cold Seep of the South China Sea.</title>
        <authorList>
            <person name="Li L."/>
            <person name="Zhang W."/>
            <person name="Zhang S."/>
            <person name="Song L."/>
            <person name="Sun Q."/>
            <person name="Zhang H."/>
            <person name="Xiang H."/>
            <person name="Dong X."/>
        </authorList>
    </citation>
    <scope>NUCLEOTIDE SEQUENCE</scope>
    <source>
        <strain evidence="1">ZWT</strain>
    </source>
</reference>
<comment type="caution">
    <text evidence="1">The sequence shown here is derived from an EMBL/GenBank/DDBJ whole genome shotgun (WGS) entry which is preliminary data.</text>
</comment>
<keyword evidence="2" id="KW-1185">Reference proteome</keyword>
<organism evidence="1 2">
    <name type="scientific">Oceanirhabdus seepicola</name>
    <dbReference type="NCBI Taxonomy" id="2828781"/>
    <lineage>
        <taxon>Bacteria</taxon>
        <taxon>Bacillati</taxon>
        <taxon>Bacillota</taxon>
        <taxon>Clostridia</taxon>
        <taxon>Eubacteriales</taxon>
        <taxon>Clostridiaceae</taxon>
        <taxon>Oceanirhabdus</taxon>
    </lineage>
</organism>
<evidence type="ECO:0000313" key="1">
    <source>
        <dbReference type="EMBL" id="MCM1988419.1"/>
    </source>
</evidence>
<protein>
    <submittedName>
        <fullName evidence="1">SEC-C domain-containing protein</fullName>
    </submittedName>
</protein>
<sequence length="391" mass="45748">MVNNKISEKDQKVLIKALEKINNVQDEQKRKNFEKMFKKISSDLSLEELLNTYTVAELKEVKKIWKVILPSTAKKNDLIQGIKSSMEKDLSIGMMYFDSDRVSELASFINKPVQINWSMNVKAITYFRKLGLVYTGIIDGNKSVICPKEFNEMFLELKKDKQFLRMITRNDDILNLTRGYLHVYGALSISQCIELVEKSIDSNIEHEWFIQFILQRYAYKSNEFIIYGDYVCHSDIYDHIDIVEKVQKCDYDYKKYSVDKIKEFGSEKYIKNSGCRNDLKDLLLKSYNMEEYDAEEIIDACEYAIKNDKDVQFVMEYLSHSLVVNDMNIYAKLLKHLIALKEENVHWTLKGYTPKEIESLKENKGTQLKIGRNDPCYCGSGKKYKKCCGKN</sequence>
<dbReference type="Pfam" id="PF02810">
    <property type="entry name" value="SEC-C"/>
    <property type="match status" value="1"/>
</dbReference>